<dbReference type="EMBL" id="ACDP02000002">
    <property type="protein sequence ID" value="EEO28511.1"/>
    <property type="molecule type" value="Genomic_DNA"/>
</dbReference>
<dbReference type="InterPro" id="IPR029063">
    <property type="entry name" value="SAM-dependent_MTases_sf"/>
</dbReference>
<keyword evidence="1" id="KW-0489">Methyltransferase</keyword>
<dbReference type="AlphaFoldDB" id="C3X5M5"/>
<evidence type="ECO:0000256" key="2">
    <source>
        <dbReference type="ARBA" id="ARBA00022679"/>
    </source>
</evidence>
<dbReference type="PANTHER" id="PTHR12049:SF7">
    <property type="entry name" value="PROTEIN ARGININE METHYLTRANSFERASE NDUFAF7, MITOCHONDRIAL"/>
    <property type="match status" value="1"/>
</dbReference>
<dbReference type="PANTHER" id="PTHR12049">
    <property type="entry name" value="PROTEIN ARGININE METHYLTRANSFERASE NDUFAF7, MITOCHONDRIAL"/>
    <property type="match status" value="1"/>
</dbReference>
<dbReference type="SUPFAM" id="SSF53335">
    <property type="entry name" value="S-adenosyl-L-methionine-dependent methyltransferases"/>
    <property type="match status" value="1"/>
</dbReference>
<comment type="caution">
    <text evidence="3">The sequence shown here is derived from an EMBL/GenBank/DDBJ whole genome shotgun (WGS) entry which is preliminary data.</text>
</comment>
<dbReference type="eggNOG" id="COG1565">
    <property type="taxonomic scope" value="Bacteria"/>
</dbReference>
<name>C3X5M5_9BURK</name>
<dbReference type="GO" id="GO:0035243">
    <property type="term" value="F:protein-arginine omega-N symmetric methyltransferase activity"/>
    <property type="evidence" value="ECO:0007669"/>
    <property type="project" value="TreeGrafter"/>
</dbReference>
<evidence type="ECO:0000256" key="1">
    <source>
        <dbReference type="ARBA" id="ARBA00022603"/>
    </source>
</evidence>
<dbReference type="Pfam" id="PF02636">
    <property type="entry name" value="Methyltransf_28"/>
    <property type="match status" value="1"/>
</dbReference>
<evidence type="ECO:0000313" key="4">
    <source>
        <dbReference type="Proteomes" id="UP000003973"/>
    </source>
</evidence>
<keyword evidence="4" id="KW-1185">Reference proteome</keyword>
<dbReference type="GO" id="GO:0032259">
    <property type="term" value="P:methylation"/>
    <property type="evidence" value="ECO:0007669"/>
    <property type="project" value="UniProtKB-KW"/>
</dbReference>
<dbReference type="Gene3D" id="3.40.50.12710">
    <property type="match status" value="1"/>
</dbReference>
<evidence type="ECO:0000313" key="3">
    <source>
        <dbReference type="EMBL" id="EEO28511.1"/>
    </source>
</evidence>
<dbReference type="Proteomes" id="UP000003973">
    <property type="component" value="Unassembled WGS sequence"/>
</dbReference>
<proteinExistence type="predicted"/>
<reference evidence="3" key="1">
    <citation type="submission" date="2011-10" db="EMBL/GenBank/DDBJ databases">
        <title>The Genome Sequence of Oxalobacter formigenes HOxBLS.</title>
        <authorList>
            <consortium name="The Broad Institute Genome Sequencing Platform"/>
            <person name="Earl A."/>
            <person name="Ward D."/>
            <person name="Feldgarden M."/>
            <person name="Gevers D."/>
            <person name="Allison M.J."/>
            <person name="Humphrey S."/>
            <person name="Young S.K."/>
            <person name="Zeng Q."/>
            <person name="Gargeya S."/>
            <person name="Fitzgerald M."/>
            <person name="Haas B."/>
            <person name="Abouelleil A."/>
            <person name="Alvarado L."/>
            <person name="Arachchi H.M."/>
            <person name="Berlin A."/>
            <person name="Brown A."/>
            <person name="Chapman S.B."/>
            <person name="Chen Z."/>
            <person name="Dunbar C."/>
            <person name="Freedman E."/>
            <person name="Gearin G."/>
            <person name="Goldberg J."/>
            <person name="Griggs A."/>
            <person name="Gujja S."/>
            <person name="Heiman D."/>
            <person name="Howarth C."/>
            <person name="Larson L."/>
            <person name="Lui A."/>
            <person name="MacDonald P.J.P."/>
            <person name="Montmayeur A."/>
            <person name="Murphy C."/>
            <person name="Neiman D."/>
            <person name="Pearson M."/>
            <person name="Priest M."/>
            <person name="Roberts A."/>
            <person name="Saif S."/>
            <person name="Shea T."/>
            <person name="Shenoy N."/>
            <person name="Sisk P."/>
            <person name="Stolte C."/>
            <person name="Sykes S."/>
            <person name="Wortman J."/>
            <person name="Nusbaum C."/>
            <person name="Birren B."/>
        </authorList>
    </citation>
    <scope>NUCLEOTIDE SEQUENCE [LARGE SCALE GENOMIC DNA]</scope>
    <source>
        <strain evidence="3">HOxBLS</strain>
    </source>
</reference>
<accession>C3X5M5</accession>
<dbReference type="RefSeq" id="WP_005878260.1">
    <property type="nucleotide sequence ID" value="NZ_CABMNL010000001.1"/>
</dbReference>
<dbReference type="InterPro" id="IPR038375">
    <property type="entry name" value="NDUFAF7_sf"/>
</dbReference>
<dbReference type="InterPro" id="IPR003788">
    <property type="entry name" value="NDUFAF7"/>
</dbReference>
<evidence type="ECO:0008006" key="5">
    <source>
        <dbReference type="Google" id="ProtNLM"/>
    </source>
</evidence>
<gene>
    <name evidence="3" type="ORF">OFAG_01664</name>
</gene>
<dbReference type="HOGENOM" id="CLU_024840_1_0_4"/>
<protein>
    <recommendedName>
        <fullName evidence="5">Class I SAM-dependent methyltransferase</fullName>
    </recommendedName>
</protein>
<keyword evidence="2" id="KW-0808">Transferase</keyword>
<organism evidence="3 4">
    <name type="scientific">Oxalobacter paraformigenes</name>
    <dbReference type="NCBI Taxonomy" id="556268"/>
    <lineage>
        <taxon>Bacteria</taxon>
        <taxon>Pseudomonadati</taxon>
        <taxon>Pseudomonadota</taxon>
        <taxon>Betaproteobacteria</taxon>
        <taxon>Burkholderiales</taxon>
        <taxon>Oxalobacteraceae</taxon>
        <taxon>Oxalobacter</taxon>
    </lineage>
</organism>
<sequence length="384" mass="42119">MNCPEPSREARSSSVALKNRIVARIESRSGWISFADYMQQVLYEPEYGYYSGGAANFGGQGDFVTAPETSPLYGRAMAHALIPLIEQTRPQILEIGAGTGRLAHDILAELASKGISVDCYDILELSSELRERQQTSLSACPHVNWLSALPERFDGVVIANEVLDAMPVQLVVKRKTGWQELGVCHLNGDFVLSERPCDTFLADAITRQIPDSDSLPEGYVTEIHTHACGFVRTLAEMLASGSGAAAVFVDYGFPAHEYYHRDRSSGTLMCHYRHRLHTDPFFLPGLQDMTAHVDFTALARIAEAGGLDLLCYASQANFLIGAGLMELMQGVSAEMDARQYSLQSQAVQKLLSPAEMGELFKVMILGHNVIPPAFMLDVDKSGRL</sequence>